<organism evidence="2 3">
    <name type="scientific">Flavobacterium rhizosphaerae</name>
    <dbReference type="NCBI Taxonomy" id="3163298"/>
    <lineage>
        <taxon>Bacteria</taxon>
        <taxon>Pseudomonadati</taxon>
        <taxon>Bacteroidota</taxon>
        <taxon>Flavobacteriia</taxon>
        <taxon>Flavobacteriales</taxon>
        <taxon>Flavobacteriaceae</taxon>
        <taxon>Flavobacterium</taxon>
    </lineage>
</organism>
<protein>
    <recommendedName>
        <fullName evidence="4">Lipocalin-like domain-containing protein</fullName>
    </recommendedName>
</protein>
<evidence type="ECO:0008006" key="4">
    <source>
        <dbReference type="Google" id="ProtNLM"/>
    </source>
</evidence>
<name>A0ABW8YWC4_9FLAO</name>
<dbReference type="RefSeq" id="WP_408083924.1">
    <property type="nucleotide sequence ID" value="NZ_JBELPZ010000003.1"/>
</dbReference>
<proteinExistence type="predicted"/>
<feature type="chain" id="PRO_5046167210" description="Lipocalin-like domain-containing protein" evidence="1">
    <location>
        <begin position="18"/>
        <end position="139"/>
    </location>
</feature>
<evidence type="ECO:0000313" key="3">
    <source>
        <dbReference type="Proteomes" id="UP001629156"/>
    </source>
</evidence>
<accession>A0ABW8YWC4</accession>
<keyword evidence="3" id="KW-1185">Reference proteome</keyword>
<dbReference type="EMBL" id="JBELPZ010000003">
    <property type="protein sequence ID" value="MFL9843667.1"/>
    <property type="molecule type" value="Genomic_DNA"/>
</dbReference>
<reference evidence="2 3" key="1">
    <citation type="submission" date="2024-06" db="EMBL/GenBank/DDBJ databases">
        <authorList>
            <person name="Kaempfer P."/>
            <person name="Viver T."/>
        </authorList>
    </citation>
    <scope>NUCLEOTIDE SEQUENCE [LARGE SCALE GENOMIC DNA]</scope>
    <source>
        <strain evidence="2 3">ST-119</strain>
    </source>
</reference>
<evidence type="ECO:0000256" key="1">
    <source>
        <dbReference type="SAM" id="SignalP"/>
    </source>
</evidence>
<evidence type="ECO:0000313" key="2">
    <source>
        <dbReference type="EMBL" id="MFL9843667.1"/>
    </source>
</evidence>
<gene>
    <name evidence="2" type="ORF">ABS766_04470</name>
</gene>
<feature type="signal peptide" evidence="1">
    <location>
        <begin position="1"/>
        <end position="17"/>
    </location>
</feature>
<dbReference type="PROSITE" id="PS51257">
    <property type="entry name" value="PROKAR_LIPOPROTEIN"/>
    <property type="match status" value="1"/>
</dbReference>
<dbReference type="Proteomes" id="UP001629156">
    <property type="component" value="Unassembled WGS sequence"/>
</dbReference>
<comment type="caution">
    <text evidence="2">The sequence shown here is derived from an EMBL/GenBank/DDBJ whole genome shotgun (WGS) entry which is preliminary data.</text>
</comment>
<sequence>MRKIFFLFLLAMFSACGHTYTDEELQGINGYWEIEKVVMPDGTEKDYKINSTIDFFEIKGNSGYRKKVMPQVDGTYIVNSLSEKLELIKTDEGEVILHYTTDYADWKEQLVKLDQDKLVIKNQHDITYYYKKPQPFTVK</sequence>
<keyword evidence="1" id="KW-0732">Signal</keyword>